<accession>A0A387HCC2</accession>
<evidence type="ECO:0000313" key="2">
    <source>
        <dbReference type="Proteomes" id="UP000271554"/>
    </source>
</evidence>
<dbReference type="RefSeq" id="WP_120719658.1">
    <property type="nucleotide sequence ID" value="NZ_CP032698.1"/>
</dbReference>
<sequence length="119" mass="12084">MNRTRTVVLAAAGLLLAGCGSSPEPVPAKTVGVASPGTACTGKKWPQSIPPVMGTPLADAVDGPLLCFTITAAVAPDGHDALQDPANDTDWIVTGTKRAAGTKVIEDQPITLLLNSPDQ</sequence>
<reference evidence="1 2" key="1">
    <citation type="submission" date="2018-10" db="EMBL/GenBank/DDBJ databases">
        <title>Relationship between Morphology and Antimicrobial Activity in Streptomyces.</title>
        <authorList>
            <person name="Kang H.J."/>
            <person name="Kim S.B."/>
        </authorList>
    </citation>
    <scope>NUCLEOTIDE SEQUENCE [LARGE SCALE GENOMIC DNA]</scope>
    <source>
        <strain evidence="1 2">BH38</strain>
    </source>
</reference>
<dbReference type="OrthoDB" id="4566990at2"/>
<keyword evidence="2" id="KW-1185">Reference proteome</keyword>
<gene>
    <name evidence="1" type="ORF">DWB77_00489</name>
</gene>
<proteinExistence type="predicted"/>
<dbReference type="Proteomes" id="UP000271554">
    <property type="component" value="Chromosome"/>
</dbReference>
<dbReference type="EMBL" id="CP032698">
    <property type="protein sequence ID" value="AYG78382.1"/>
    <property type="molecule type" value="Genomic_DNA"/>
</dbReference>
<dbReference type="PROSITE" id="PS51257">
    <property type="entry name" value="PROKAR_LIPOPROTEIN"/>
    <property type="match status" value="1"/>
</dbReference>
<evidence type="ECO:0008006" key="3">
    <source>
        <dbReference type="Google" id="ProtNLM"/>
    </source>
</evidence>
<organism evidence="1 2">
    <name type="scientific">Streptomyces hundungensis</name>
    <dbReference type="NCBI Taxonomy" id="1077946"/>
    <lineage>
        <taxon>Bacteria</taxon>
        <taxon>Bacillati</taxon>
        <taxon>Actinomycetota</taxon>
        <taxon>Actinomycetes</taxon>
        <taxon>Kitasatosporales</taxon>
        <taxon>Streptomycetaceae</taxon>
        <taxon>Streptomyces</taxon>
    </lineage>
</organism>
<name>A0A387HCC2_9ACTN</name>
<evidence type="ECO:0000313" key="1">
    <source>
        <dbReference type="EMBL" id="AYG78382.1"/>
    </source>
</evidence>
<protein>
    <recommendedName>
        <fullName evidence="3">PASTA domain-containing protein</fullName>
    </recommendedName>
</protein>
<dbReference type="AlphaFoldDB" id="A0A387HCC2"/>
<dbReference type="KEGG" id="shun:DWB77_00489"/>